<dbReference type="CDD" id="cd00833">
    <property type="entry name" value="PKS"/>
    <property type="match status" value="1"/>
</dbReference>
<dbReference type="PROSITE" id="PS52004">
    <property type="entry name" value="KS3_2"/>
    <property type="match status" value="1"/>
</dbReference>
<keyword evidence="3 5" id="KW-0808">Transferase</keyword>
<comment type="caution">
    <text evidence="8">The sequence shown here is derived from an EMBL/GenBank/DDBJ whole genome shotgun (WGS) entry which is preliminary data.</text>
</comment>
<proteinExistence type="inferred from homology"/>
<dbReference type="PANTHER" id="PTHR43775:SF49">
    <property type="entry name" value="SYNTHASE, PUTATIVE (JCVI)-RELATED"/>
    <property type="match status" value="1"/>
</dbReference>
<evidence type="ECO:0000256" key="2">
    <source>
        <dbReference type="ARBA" id="ARBA00022553"/>
    </source>
</evidence>
<dbReference type="GO" id="GO:0044550">
    <property type="term" value="P:secondary metabolite biosynthetic process"/>
    <property type="evidence" value="ECO:0007669"/>
    <property type="project" value="TreeGrafter"/>
</dbReference>
<keyword evidence="2" id="KW-0597">Phosphoprotein</keyword>
<evidence type="ECO:0000259" key="7">
    <source>
        <dbReference type="PROSITE" id="PS52004"/>
    </source>
</evidence>
<reference evidence="8 9" key="1">
    <citation type="submission" date="2021-07" db="EMBL/GenBank/DDBJ databases">
        <title>Genome data of Colletotrichum spaethianum.</title>
        <authorList>
            <person name="Utami Y.D."/>
            <person name="Hiruma K."/>
        </authorList>
    </citation>
    <scope>NUCLEOTIDE SEQUENCE [LARGE SCALE GENOMIC DNA]</scope>
    <source>
        <strain evidence="8 9">MAFF 242679</strain>
    </source>
</reference>
<dbReference type="InterPro" id="IPR014031">
    <property type="entry name" value="Ketoacyl_synth_C"/>
</dbReference>
<dbReference type="Pfam" id="PF00109">
    <property type="entry name" value="ketoacyl-synt"/>
    <property type="match status" value="1"/>
</dbReference>
<organism evidence="8 9">
    <name type="scientific">Colletotrichum liriopes</name>
    <dbReference type="NCBI Taxonomy" id="708192"/>
    <lineage>
        <taxon>Eukaryota</taxon>
        <taxon>Fungi</taxon>
        <taxon>Dikarya</taxon>
        <taxon>Ascomycota</taxon>
        <taxon>Pezizomycotina</taxon>
        <taxon>Sordariomycetes</taxon>
        <taxon>Hypocreomycetidae</taxon>
        <taxon>Glomerellales</taxon>
        <taxon>Glomerellaceae</taxon>
        <taxon>Colletotrichum</taxon>
        <taxon>Colletotrichum spaethianum species complex</taxon>
    </lineage>
</organism>
<dbReference type="InterPro" id="IPR016039">
    <property type="entry name" value="Thiolase-like"/>
</dbReference>
<accession>A0AA37LW85</accession>
<keyword evidence="4" id="KW-0511">Multifunctional enzyme</keyword>
<dbReference type="InterPro" id="IPR014030">
    <property type="entry name" value="Ketoacyl_synth_N"/>
</dbReference>
<name>A0AA37LW85_9PEZI</name>
<dbReference type="Gene3D" id="3.40.47.10">
    <property type="match status" value="1"/>
</dbReference>
<sequence>MTIRVACAASGLALHLACQAIRAGECDAAIVAGSNIILSPDFGLFMAEHGILSPDASCRTFDAQANGYARAEAVNCVFIKRYDLALRDGNPVRAIIRGSATNADGKTVGMSTPSPEAHEALIRSAYRMAGIQDLCGTAMVECHGTGTTVGDAVETCAIARVFGRRALSSARQSQLLDIRKGPLLLQV</sequence>
<protein>
    <submittedName>
        <fullName evidence="8">Highly reducing polyketide synthase FUM1</fullName>
    </submittedName>
</protein>
<feature type="domain" description="Ketosynthase family 3 (KS3)" evidence="7">
    <location>
        <begin position="1"/>
        <end position="187"/>
    </location>
</feature>
<keyword evidence="6" id="KW-0732">Signal</keyword>
<dbReference type="InterPro" id="IPR050091">
    <property type="entry name" value="PKS_NRPS_Biosynth_Enz"/>
</dbReference>
<gene>
    <name evidence="8" type="ORF">ColLi_09324</name>
</gene>
<evidence type="ECO:0000256" key="6">
    <source>
        <dbReference type="SAM" id="SignalP"/>
    </source>
</evidence>
<comment type="similarity">
    <text evidence="5">Belongs to the thiolase-like superfamily. Beta-ketoacyl-ACP synthases family.</text>
</comment>
<dbReference type="EMBL" id="BPPX01000022">
    <property type="protein sequence ID" value="GJC86486.1"/>
    <property type="molecule type" value="Genomic_DNA"/>
</dbReference>
<keyword evidence="9" id="KW-1185">Reference proteome</keyword>
<evidence type="ECO:0000256" key="4">
    <source>
        <dbReference type="ARBA" id="ARBA00023268"/>
    </source>
</evidence>
<keyword evidence="1" id="KW-0596">Phosphopantetheine</keyword>
<dbReference type="SUPFAM" id="SSF53901">
    <property type="entry name" value="Thiolase-like"/>
    <property type="match status" value="1"/>
</dbReference>
<dbReference type="GO" id="GO:0004312">
    <property type="term" value="F:fatty acid synthase activity"/>
    <property type="evidence" value="ECO:0007669"/>
    <property type="project" value="TreeGrafter"/>
</dbReference>
<feature type="signal peptide" evidence="6">
    <location>
        <begin position="1"/>
        <end position="23"/>
    </location>
</feature>
<dbReference type="AlphaFoldDB" id="A0AA37LW85"/>
<evidence type="ECO:0000256" key="1">
    <source>
        <dbReference type="ARBA" id="ARBA00022450"/>
    </source>
</evidence>
<dbReference type="GO" id="GO:0006633">
    <property type="term" value="P:fatty acid biosynthetic process"/>
    <property type="evidence" value="ECO:0007669"/>
    <property type="project" value="TreeGrafter"/>
</dbReference>
<dbReference type="Pfam" id="PF02801">
    <property type="entry name" value="Ketoacyl-synt_C"/>
    <property type="match status" value="1"/>
</dbReference>
<dbReference type="SMART" id="SM00825">
    <property type="entry name" value="PKS_KS"/>
    <property type="match status" value="1"/>
</dbReference>
<evidence type="ECO:0000313" key="9">
    <source>
        <dbReference type="Proteomes" id="UP001055172"/>
    </source>
</evidence>
<evidence type="ECO:0000256" key="3">
    <source>
        <dbReference type="ARBA" id="ARBA00022679"/>
    </source>
</evidence>
<evidence type="ECO:0000313" key="8">
    <source>
        <dbReference type="EMBL" id="GJC86486.1"/>
    </source>
</evidence>
<evidence type="ECO:0000256" key="5">
    <source>
        <dbReference type="RuleBase" id="RU003694"/>
    </source>
</evidence>
<feature type="chain" id="PRO_5041431845" evidence="6">
    <location>
        <begin position="24"/>
        <end position="187"/>
    </location>
</feature>
<dbReference type="InterPro" id="IPR020841">
    <property type="entry name" value="PKS_Beta-ketoAc_synthase_dom"/>
</dbReference>
<dbReference type="PANTHER" id="PTHR43775">
    <property type="entry name" value="FATTY ACID SYNTHASE"/>
    <property type="match status" value="1"/>
</dbReference>
<dbReference type="Proteomes" id="UP001055172">
    <property type="component" value="Unassembled WGS sequence"/>
</dbReference>